<evidence type="ECO:0000256" key="4">
    <source>
        <dbReference type="ARBA" id="ARBA00022737"/>
    </source>
</evidence>
<dbReference type="OrthoDB" id="9787927at2"/>
<dbReference type="CDD" id="cd19488">
    <property type="entry name" value="KaiC-like_N"/>
    <property type="match status" value="1"/>
</dbReference>
<protein>
    <recommendedName>
        <fullName evidence="1">non-specific serine/threonine protein kinase</fullName>
        <ecNumber evidence="1">2.7.11.1</ecNumber>
    </recommendedName>
</protein>
<dbReference type="PRINTS" id="PR01874">
    <property type="entry name" value="DNAREPAIRADA"/>
</dbReference>
<evidence type="ECO:0000256" key="3">
    <source>
        <dbReference type="ARBA" id="ARBA00022679"/>
    </source>
</evidence>
<dbReference type="PIRSF" id="PIRSF039117">
    <property type="entry name" value="KaiC"/>
    <property type="match status" value="1"/>
</dbReference>
<dbReference type="SUPFAM" id="SSF52540">
    <property type="entry name" value="P-loop containing nucleoside triphosphate hydrolases"/>
    <property type="match status" value="2"/>
</dbReference>
<evidence type="ECO:0000313" key="9">
    <source>
        <dbReference type="Proteomes" id="UP000319255"/>
    </source>
</evidence>
<dbReference type="AlphaFoldDB" id="A0A501WXP1"/>
<keyword evidence="2" id="KW-0597">Phosphoprotein</keyword>
<dbReference type="Pfam" id="PF06745">
    <property type="entry name" value="ATPase"/>
    <property type="match status" value="2"/>
</dbReference>
<dbReference type="InterPro" id="IPR027417">
    <property type="entry name" value="P-loop_NTPase"/>
</dbReference>
<dbReference type="PROSITE" id="PS51146">
    <property type="entry name" value="KAIC"/>
    <property type="match status" value="2"/>
</dbReference>
<dbReference type="InterPro" id="IPR014774">
    <property type="entry name" value="KaiC-like_dom"/>
</dbReference>
<evidence type="ECO:0000256" key="6">
    <source>
        <dbReference type="ARBA" id="ARBA00022801"/>
    </source>
</evidence>
<gene>
    <name evidence="8" type="ORF">FJM51_02645</name>
</gene>
<name>A0A501WXP1_9RHOB</name>
<dbReference type="InterPro" id="IPR030665">
    <property type="entry name" value="KaiC"/>
</dbReference>
<evidence type="ECO:0000256" key="5">
    <source>
        <dbReference type="ARBA" id="ARBA00022777"/>
    </source>
</evidence>
<evidence type="ECO:0000256" key="1">
    <source>
        <dbReference type="ARBA" id="ARBA00012513"/>
    </source>
</evidence>
<dbReference type="EC" id="2.7.11.1" evidence="1"/>
<feature type="domain" description="KaiC" evidence="7">
    <location>
        <begin position="247"/>
        <end position="479"/>
    </location>
</feature>
<keyword evidence="6" id="KW-0378">Hydrolase</keyword>
<keyword evidence="5" id="KW-0418">Kinase</keyword>
<dbReference type="InterPro" id="IPR003593">
    <property type="entry name" value="AAA+_ATPase"/>
</dbReference>
<evidence type="ECO:0000259" key="7">
    <source>
        <dbReference type="PROSITE" id="PS51146"/>
    </source>
</evidence>
<organism evidence="8 9">
    <name type="scientific">Amaricoccus solimangrovi</name>
    <dbReference type="NCBI Taxonomy" id="2589815"/>
    <lineage>
        <taxon>Bacteria</taxon>
        <taxon>Pseudomonadati</taxon>
        <taxon>Pseudomonadota</taxon>
        <taxon>Alphaproteobacteria</taxon>
        <taxon>Rhodobacterales</taxon>
        <taxon>Paracoccaceae</taxon>
        <taxon>Amaricoccus</taxon>
    </lineage>
</organism>
<dbReference type="GO" id="GO:0004674">
    <property type="term" value="F:protein serine/threonine kinase activity"/>
    <property type="evidence" value="ECO:0007669"/>
    <property type="project" value="UniProtKB-EC"/>
</dbReference>
<dbReference type="GO" id="GO:0005524">
    <property type="term" value="F:ATP binding"/>
    <property type="evidence" value="ECO:0007669"/>
    <property type="project" value="InterPro"/>
</dbReference>
<keyword evidence="3" id="KW-0808">Transferase</keyword>
<evidence type="ECO:0000313" key="8">
    <source>
        <dbReference type="EMBL" id="TPE52944.1"/>
    </source>
</evidence>
<accession>A0A501WXP1</accession>
<dbReference type="PANTHER" id="PTHR42926:SF1">
    <property type="entry name" value="CIRCADIAN CLOCK OSCILLATOR PROTEIN KAIC 1"/>
    <property type="match status" value="1"/>
</dbReference>
<dbReference type="Gene3D" id="3.40.50.300">
    <property type="entry name" value="P-loop containing nucleotide triphosphate hydrolases"/>
    <property type="match status" value="2"/>
</dbReference>
<feature type="domain" description="KaiC" evidence="7">
    <location>
        <begin position="5"/>
        <end position="245"/>
    </location>
</feature>
<proteinExistence type="predicted"/>
<reference evidence="8 9" key="1">
    <citation type="submission" date="2019-06" db="EMBL/GenBank/DDBJ databases">
        <title>A novel bacterium of genus Amaricoccus, isolated from marine sediment.</title>
        <authorList>
            <person name="Huang H."/>
            <person name="Mo K."/>
            <person name="Hu Y."/>
        </authorList>
    </citation>
    <scope>NUCLEOTIDE SEQUENCE [LARGE SCALE GENOMIC DNA]</scope>
    <source>
        <strain evidence="8 9">HB172011</strain>
    </source>
</reference>
<dbReference type="GO" id="GO:0016787">
    <property type="term" value="F:hydrolase activity"/>
    <property type="evidence" value="ECO:0007669"/>
    <property type="project" value="UniProtKB-KW"/>
</dbReference>
<dbReference type="InterPro" id="IPR051347">
    <property type="entry name" value="Circadian_clock_KaiC-rel"/>
</dbReference>
<comment type="caution">
    <text evidence="8">The sequence shown here is derived from an EMBL/GenBank/DDBJ whole genome shotgun (WGS) entry which is preliminary data.</text>
</comment>
<evidence type="ECO:0000256" key="2">
    <source>
        <dbReference type="ARBA" id="ARBA00022553"/>
    </source>
</evidence>
<keyword evidence="4" id="KW-0677">Repeat</keyword>
<dbReference type="Proteomes" id="UP000319255">
    <property type="component" value="Unassembled WGS sequence"/>
</dbReference>
<keyword evidence="9" id="KW-1185">Reference proteome</keyword>
<dbReference type="InterPro" id="IPR010624">
    <property type="entry name" value="KaiC_dom"/>
</dbReference>
<dbReference type="SMART" id="SM00382">
    <property type="entry name" value="AAA"/>
    <property type="match status" value="2"/>
</dbReference>
<dbReference type="PANTHER" id="PTHR42926">
    <property type="match status" value="1"/>
</dbReference>
<dbReference type="RefSeq" id="WP_140452565.1">
    <property type="nucleotide sequence ID" value="NZ_VFRP01000002.1"/>
</dbReference>
<sequence length="493" mass="54413">MADGEMAGTGIAGLDQIMNGGLAKGHLYLIDGEPGSGKTTVALSFILEGARRGETGLYITLSETEAELRLSARSHGWEIGPLVTVRELVPPEALLAAGPAQSLLYPSDFELGETTRMIFELFEEIRPQRVVLDSLSEIRLLAQNSLRYRRQIMAMKQYFARSDATVLLLDDLVTERGDRTVHSLVHGVVNLAQITPEYGPERRRARVLKYRGNAYAGGYHDMRIRTGAVEVYPRLVAQHHTRDFDREATSSGIPEFDRLLAGGIERGSSTLVLGPSGAGKTLVGLQFLLAAIGRGERAAMLSFDEEFGLLVRRLLLLGIDLEAEMKRGLLRIDHLDTAEITPGEFAQLVRRRVADWGAQAVLIDSLNGYQASMPDEAAQLAHMHELLQYLNRQGVTTFLTIAQHGLVGDMKSPVDITYLADTVILLRYFEAMGRMRRALSVIKKRMGGHEHTIREYRITEAGLVLGEPLEEFQGVLRGVPVFVGQDLTRLMGG</sequence>
<dbReference type="EMBL" id="VFRP01000002">
    <property type="protein sequence ID" value="TPE52944.1"/>
    <property type="molecule type" value="Genomic_DNA"/>
</dbReference>